<dbReference type="eggNOG" id="COG2067">
    <property type="taxonomic scope" value="Bacteria"/>
</dbReference>
<sequence length="386" mass="41118">MKNTLISPKKWLLSLPGIIGAFMLGAFGVTSAWAAPSGLAGTALFEQNPFLYQGTIPLGMGGAFTAVADDENAVFYNPAGLDNIQTSSFKLINITADMTYPDFLNMYNSFKSDTNLSGTAQTAAFINTFNTYAGQSLYARVGDYSNYTTHDFSIGLLTNNQVMASANPVVTTNNLASIATLSDTGVVVSGAYGFMDHHLQIGGTLMGLEQYFLDIPELSAAQASSSGSSILTKNMTNGFGLDANLGAIYHFDLPLNPTIGATIQNIGSADFGAGGNIPEIINAGVGLDPDIGFGRLLFDIDYDDVGNYLYYTGDSLWLHTHMGIQYQFPEILTLSAGMYQGYPTVGVGVDLWAVEVNATYYTEEAGVVPGQSPDHIISLQVAFGWM</sequence>
<dbReference type="PATRIC" id="fig|1162668.3.peg.2293"/>
<dbReference type="RefSeq" id="WP_014450092.1">
    <property type="nucleotide sequence ID" value="NC_017094.1"/>
</dbReference>
<keyword evidence="2" id="KW-1185">Reference proteome</keyword>
<name>I0IQQ9_LEPFC</name>
<evidence type="ECO:0000313" key="1">
    <source>
        <dbReference type="EMBL" id="BAM07608.1"/>
    </source>
</evidence>
<gene>
    <name evidence="1" type="ordered locus">LFE_1931</name>
</gene>
<dbReference type="EMBL" id="AP012342">
    <property type="protein sequence ID" value="BAM07608.1"/>
    <property type="molecule type" value="Genomic_DNA"/>
</dbReference>
<reference evidence="1 2" key="1">
    <citation type="journal article" date="2012" name="J. Bacteriol.">
        <title>Complete Genome Sequence of Leptospirillum ferrooxidans Strain C2-3, Isolated from a Fresh Volcanic Ash Deposit on the Island of Miyake, Japan.</title>
        <authorList>
            <person name="Fujimura R."/>
            <person name="Sato Y."/>
            <person name="Nishizawa T."/>
            <person name="Oshima K."/>
            <person name="Kim S.-W."/>
            <person name="Hattori M."/>
            <person name="Kamijo T."/>
            <person name="Ohta H."/>
        </authorList>
    </citation>
    <scope>NUCLEOTIDE SEQUENCE [LARGE SCALE GENOMIC DNA]</scope>
    <source>
        <strain evidence="1 2">C2-3</strain>
    </source>
</reference>
<dbReference type="STRING" id="1162668.LFE_1931"/>
<protein>
    <submittedName>
        <fullName evidence="1">Uncharacterized protein</fullName>
    </submittedName>
</protein>
<dbReference type="Proteomes" id="UP000007382">
    <property type="component" value="Chromosome"/>
</dbReference>
<reference evidence="2" key="2">
    <citation type="submission" date="2012-03" db="EMBL/GenBank/DDBJ databases">
        <title>The complete genome sequence of the pioneer microbe on fresh volcanic deposit, Leptospirillum ferrooxidans strain C2-3.</title>
        <authorList>
            <person name="Fujimura R."/>
            <person name="Sato Y."/>
            <person name="Nishizawa T."/>
            <person name="Nanba K."/>
            <person name="Oshima K."/>
            <person name="Hattori M."/>
            <person name="Kamijo T."/>
            <person name="Ohta H."/>
        </authorList>
    </citation>
    <scope>NUCLEOTIDE SEQUENCE [LARGE SCALE GENOMIC DNA]</scope>
    <source>
        <strain evidence="2">C2-3</strain>
    </source>
</reference>
<dbReference type="AlphaFoldDB" id="I0IQQ9"/>
<proteinExistence type="predicted"/>
<dbReference type="KEGG" id="lfc:LFE_1931"/>
<evidence type="ECO:0000313" key="2">
    <source>
        <dbReference type="Proteomes" id="UP000007382"/>
    </source>
</evidence>
<organism evidence="1 2">
    <name type="scientific">Leptospirillum ferrooxidans (strain C2-3)</name>
    <dbReference type="NCBI Taxonomy" id="1162668"/>
    <lineage>
        <taxon>Bacteria</taxon>
        <taxon>Pseudomonadati</taxon>
        <taxon>Nitrospirota</taxon>
        <taxon>Nitrospiria</taxon>
        <taxon>Nitrospirales</taxon>
        <taxon>Nitrospiraceae</taxon>
        <taxon>Leptospirillum</taxon>
    </lineage>
</organism>
<accession>I0IQQ9</accession>
<dbReference type="Gene3D" id="2.40.160.60">
    <property type="entry name" value="Outer membrane protein transport protein (OMPP1/FadL/TodX)"/>
    <property type="match status" value="1"/>
</dbReference>
<dbReference type="HOGENOM" id="CLU_060936_0_0_0"/>